<evidence type="ECO:0000313" key="2">
    <source>
        <dbReference type="EMBL" id="GBB94936.1"/>
    </source>
</evidence>
<name>A0A2Z6RS21_9GLOM</name>
<dbReference type="Proteomes" id="UP000247702">
    <property type="component" value="Unassembled WGS sequence"/>
</dbReference>
<dbReference type="Proteomes" id="UP000615446">
    <property type="component" value="Unassembled WGS sequence"/>
</dbReference>
<dbReference type="PANTHER" id="PTHR33223:SF6">
    <property type="entry name" value="CCHC-TYPE DOMAIN-CONTAINING PROTEIN"/>
    <property type="match status" value="1"/>
</dbReference>
<dbReference type="Pfam" id="PF03732">
    <property type="entry name" value="Retrotrans_gag"/>
    <property type="match status" value="1"/>
</dbReference>
<dbReference type="EMBL" id="BEXD01001608">
    <property type="protein sequence ID" value="GBB94936.1"/>
    <property type="molecule type" value="Genomic_DNA"/>
</dbReference>
<organism evidence="2 4">
    <name type="scientific">Rhizophagus clarus</name>
    <dbReference type="NCBI Taxonomy" id="94130"/>
    <lineage>
        <taxon>Eukaryota</taxon>
        <taxon>Fungi</taxon>
        <taxon>Fungi incertae sedis</taxon>
        <taxon>Mucoromycota</taxon>
        <taxon>Glomeromycotina</taxon>
        <taxon>Glomeromycetes</taxon>
        <taxon>Glomerales</taxon>
        <taxon>Glomeraceae</taxon>
        <taxon>Rhizophagus</taxon>
    </lineage>
</organism>
<dbReference type="InterPro" id="IPR005162">
    <property type="entry name" value="Retrotrans_gag_dom"/>
</dbReference>
<gene>
    <name evidence="3" type="ORF">RCL2_003079700</name>
    <name evidence="2" type="ORF">RclHR1_24450002</name>
</gene>
<accession>A0A2Z6RS21</accession>
<evidence type="ECO:0000313" key="3">
    <source>
        <dbReference type="EMBL" id="GET04495.1"/>
    </source>
</evidence>
<protein>
    <recommendedName>
        <fullName evidence="1">Retrotransposon gag domain-containing protein</fullName>
    </recommendedName>
</protein>
<dbReference type="PANTHER" id="PTHR33223">
    <property type="entry name" value="CCHC-TYPE DOMAIN-CONTAINING PROTEIN"/>
    <property type="match status" value="1"/>
</dbReference>
<comment type="caution">
    <text evidence="2">The sequence shown here is derived from an EMBL/GenBank/DDBJ whole genome shotgun (WGS) entry which is preliminary data.</text>
</comment>
<reference evidence="2 4" key="1">
    <citation type="submission" date="2017-11" db="EMBL/GenBank/DDBJ databases">
        <title>The genome of Rhizophagus clarus HR1 reveals common genetic basis of auxotrophy among arbuscular mycorrhizal fungi.</title>
        <authorList>
            <person name="Kobayashi Y."/>
        </authorList>
    </citation>
    <scope>NUCLEOTIDE SEQUENCE [LARGE SCALE GENOMIC DNA]</scope>
    <source>
        <strain evidence="2 4">HR1</strain>
    </source>
</reference>
<reference evidence="3" key="2">
    <citation type="submission" date="2019-10" db="EMBL/GenBank/DDBJ databases">
        <title>Conservation and host-specific expression of non-tandemly repeated heterogenous ribosome RNA gene in arbuscular mycorrhizal fungi.</title>
        <authorList>
            <person name="Maeda T."/>
            <person name="Kobayashi Y."/>
            <person name="Nakagawa T."/>
            <person name="Ezawa T."/>
            <person name="Yamaguchi K."/>
            <person name="Bino T."/>
            <person name="Nishimoto Y."/>
            <person name="Shigenobu S."/>
            <person name="Kawaguchi M."/>
        </authorList>
    </citation>
    <scope>NUCLEOTIDE SEQUENCE</scope>
    <source>
        <strain evidence="3">HR1</strain>
    </source>
</reference>
<evidence type="ECO:0000259" key="1">
    <source>
        <dbReference type="Pfam" id="PF03732"/>
    </source>
</evidence>
<evidence type="ECO:0000313" key="4">
    <source>
        <dbReference type="Proteomes" id="UP000247702"/>
    </source>
</evidence>
<keyword evidence="4" id="KW-1185">Reference proteome</keyword>
<dbReference type="AlphaFoldDB" id="A0A2Z6RS21"/>
<proteinExistence type="predicted"/>
<dbReference type="EMBL" id="BLAL01000356">
    <property type="protein sequence ID" value="GET04495.1"/>
    <property type="molecule type" value="Genomic_DNA"/>
</dbReference>
<sequence length="281" mass="31845">MFGHDIGNNWGALQRPANDVLMTIGNVGNAVGNLAGPVNRAAKIGDLPLYYGGEQDVHEWIRDFNTVFIANGYQEGNNQANKLQKARACMRGEAADWYEANKANIQRWHDNTHNGGANNLIDRLINHYVSDIRKSQWTRELQTMKQKAKESVGDYAARFKRLIRKVVPGANDLADRFKVTYFINVLNPMLIVRVMERNPANVQASINRAKMIESGNKIAMQALMNQNFGNVNVKQMAQNIVKEQKEEPKNIFDKPNKQINKKMEEITDAFAKMKASDDKKI</sequence>
<feature type="domain" description="Retrotransposon gag" evidence="1">
    <location>
        <begin position="88"/>
        <end position="168"/>
    </location>
</feature>